<dbReference type="PANTHER" id="PTHR22727:SF15">
    <property type="entry name" value="MRH DOMAIN-CONTAINING PROTEIN"/>
    <property type="match status" value="1"/>
</dbReference>
<name>A0A3S5AV38_9PLAT</name>
<dbReference type="PANTHER" id="PTHR22727">
    <property type="entry name" value="PROTEIN CBG13728"/>
    <property type="match status" value="1"/>
</dbReference>
<feature type="domain" description="Tyrosine-protein kinase ephrin type A/B receptor-like" evidence="1">
    <location>
        <begin position="81"/>
        <end position="106"/>
    </location>
</feature>
<dbReference type="InterPro" id="IPR009030">
    <property type="entry name" value="Growth_fac_rcpt_cys_sf"/>
</dbReference>
<dbReference type="GO" id="GO:0016020">
    <property type="term" value="C:membrane"/>
    <property type="evidence" value="ECO:0007669"/>
    <property type="project" value="TreeGrafter"/>
</dbReference>
<dbReference type="Proteomes" id="UP000784294">
    <property type="component" value="Unassembled WGS sequence"/>
</dbReference>
<protein>
    <recommendedName>
        <fullName evidence="1">Tyrosine-protein kinase ephrin type A/B receptor-like domain-containing protein</fullName>
    </recommendedName>
</protein>
<evidence type="ECO:0000313" key="3">
    <source>
        <dbReference type="Proteomes" id="UP000784294"/>
    </source>
</evidence>
<dbReference type="EMBL" id="CAAALY010101629">
    <property type="protein sequence ID" value="VEL29263.1"/>
    <property type="molecule type" value="Genomic_DNA"/>
</dbReference>
<keyword evidence="3" id="KW-1185">Reference proteome</keyword>
<dbReference type="SUPFAM" id="SSF57184">
    <property type="entry name" value="Growth factor receptor domain"/>
    <property type="match status" value="1"/>
</dbReference>
<evidence type="ECO:0000259" key="1">
    <source>
        <dbReference type="Pfam" id="PF07699"/>
    </source>
</evidence>
<reference evidence="2" key="1">
    <citation type="submission" date="2018-11" db="EMBL/GenBank/DDBJ databases">
        <authorList>
            <consortium name="Pathogen Informatics"/>
        </authorList>
    </citation>
    <scope>NUCLEOTIDE SEQUENCE</scope>
</reference>
<dbReference type="InterPro" id="IPR039181">
    <property type="entry name" value="Elapor1/2"/>
</dbReference>
<comment type="caution">
    <text evidence="2">The sequence shown here is derived from an EMBL/GenBank/DDBJ whole genome shotgun (WGS) entry which is preliminary data.</text>
</comment>
<dbReference type="InterPro" id="IPR011641">
    <property type="entry name" value="Tyr-kin_ephrin_A/B_rcpt-like"/>
</dbReference>
<evidence type="ECO:0000313" key="2">
    <source>
        <dbReference type="EMBL" id="VEL29263.1"/>
    </source>
</evidence>
<proteinExistence type="predicted"/>
<dbReference type="SMART" id="SM01411">
    <property type="entry name" value="Ephrin_rec_like"/>
    <property type="match status" value="1"/>
</dbReference>
<gene>
    <name evidence="2" type="ORF">PXEA_LOCUS22703</name>
</gene>
<dbReference type="Gene3D" id="2.10.50.10">
    <property type="entry name" value="Tumor Necrosis Factor Receptor, subunit A, domain 2"/>
    <property type="match status" value="1"/>
</dbReference>
<organism evidence="2 3">
    <name type="scientific">Protopolystoma xenopodis</name>
    <dbReference type="NCBI Taxonomy" id="117903"/>
    <lineage>
        <taxon>Eukaryota</taxon>
        <taxon>Metazoa</taxon>
        <taxon>Spiralia</taxon>
        <taxon>Lophotrochozoa</taxon>
        <taxon>Platyhelminthes</taxon>
        <taxon>Monogenea</taxon>
        <taxon>Polyopisthocotylea</taxon>
        <taxon>Polystomatidea</taxon>
        <taxon>Polystomatidae</taxon>
        <taxon>Protopolystoma</taxon>
    </lineage>
</organism>
<accession>A0A3S5AV38</accession>
<dbReference type="AlphaFoldDB" id="A0A3S5AV38"/>
<sequence>MCNLTHFQAFSSRCVEVPTAGRELASTGDDWVTVSVSLPKGHAYLIWFMYPDLFSWSSNADMKRIYLKKIVIHGEVPGDGCFPCPSGTYSNRNGSAACQKCPRNTFSVSGSTTCTNCSSNEYSGKLIRLFASMNIKVK</sequence>
<dbReference type="Pfam" id="PF07699">
    <property type="entry name" value="Ephrin_rec_like"/>
    <property type="match status" value="1"/>
</dbReference>